<accession>A0A5Q4BH24</accession>
<proteinExistence type="predicted"/>
<keyword evidence="3" id="KW-1185">Reference proteome</keyword>
<feature type="compositionally biased region" description="Polar residues" evidence="1">
    <location>
        <begin position="9"/>
        <end position="27"/>
    </location>
</feature>
<protein>
    <submittedName>
        <fullName evidence="2">Uncharacterized protein</fullName>
    </submittedName>
</protein>
<reference evidence="2 3" key="1">
    <citation type="journal article" date="2019" name="Sci. Rep.">
        <title>Colletotrichum shisoi sp. nov., an anthracnose pathogen of Perilla frutescens in Japan: molecular phylogenetic, morphological and genomic evidence.</title>
        <authorList>
            <person name="Gan P."/>
            <person name="Tsushima A."/>
            <person name="Hiroyama R."/>
            <person name="Narusaka M."/>
            <person name="Takano Y."/>
            <person name="Narusaka Y."/>
            <person name="Kawaradani M."/>
            <person name="Damm U."/>
            <person name="Shirasu K."/>
        </authorList>
    </citation>
    <scope>NUCLEOTIDE SEQUENCE [LARGE SCALE GENOMIC DNA]</scope>
    <source>
        <strain evidence="2 3">PG-2018a</strain>
    </source>
</reference>
<dbReference type="Proteomes" id="UP000326340">
    <property type="component" value="Unassembled WGS sequence"/>
</dbReference>
<gene>
    <name evidence="2" type="ORF">CSHISOI_09327</name>
</gene>
<dbReference type="EMBL" id="PUHP01001293">
    <property type="protein sequence ID" value="TQN66208.1"/>
    <property type="molecule type" value="Genomic_DNA"/>
</dbReference>
<comment type="caution">
    <text evidence="2">The sequence shown here is derived from an EMBL/GenBank/DDBJ whole genome shotgun (WGS) entry which is preliminary data.</text>
</comment>
<evidence type="ECO:0000313" key="2">
    <source>
        <dbReference type="EMBL" id="TQN66208.1"/>
    </source>
</evidence>
<dbReference type="AlphaFoldDB" id="A0A5Q4BH24"/>
<evidence type="ECO:0000313" key="3">
    <source>
        <dbReference type="Proteomes" id="UP000326340"/>
    </source>
</evidence>
<feature type="region of interest" description="Disordered" evidence="1">
    <location>
        <begin position="1"/>
        <end position="27"/>
    </location>
</feature>
<organism evidence="2 3">
    <name type="scientific">Colletotrichum shisoi</name>
    <dbReference type="NCBI Taxonomy" id="2078593"/>
    <lineage>
        <taxon>Eukaryota</taxon>
        <taxon>Fungi</taxon>
        <taxon>Dikarya</taxon>
        <taxon>Ascomycota</taxon>
        <taxon>Pezizomycotina</taxon>
        <taxon>Sordariomycetes</taxon>
        <taxon>Hypocreomycetidae</taxon>
        <taxon>Glomerellales</taxon>
        <taxon>Glomerellaceae</taxon>
        <taxon>Colletotrichum</taxon>
        <taxon>Colletotrichum destructivum species complex</taxon>
    </lineage>
</organism>
<evidence type="ECO:0000256" key="1">
    <source>
        <dbReference type="SAM" id="MobiDB-lite"/>
    </source>
</evidence>
<sequence>MQRPAKNYATLSHCSGNRGDSASSQPTTGSFFFWLCSFSS</sequence>
<name>A0A5Q4BH24_9PEZI</name>